<protein>
    <recommendedName>
        <fullName evidence="4">DUF4192 domain-containing protein</fullName>
    </recommendedName>
</protein>
<evidence type="ECO:0000313" key="3">
    <source>
        <dbReference type="Proteomes" id="UP000552097"/>
    </source>
</evidence>
<dbReference type="Proteomes" id="UP000552097">
    <property type="component" value="Unassembled WGS sequence"/>
</dbReference>
<dbReference type="AlphaFoldDB" id="A0A7W9M6A9"/>
<evidence type="ECO:0008006" key="4">
    <source>
        <dbReference type="Google" id="ProtNLM"/>
    </source>
</evidence>
<gene>
    <name evidence="2" type="ORF">F4560_008641</name>
</gene>
<dbReference type="Pfam" id="PF13830">
    <property type="entry name" value="DUF4192"/>
    <property type="match status" value="1"/>
</dbReference>
<evidence type="ECO:0000313" key="2">
    <source>
        <dbReference type="EMBL" id="MBB5808873.1"/>
    </source>
</evidence>
<keyword evidence="3" id="KW-1185">Reference proteome</keyword>
<feature type="compositionally biased region" description="Basic and acidic residues" evidence="1">
    <location>
        <begin position="153"/>
        <end position="166"/>
    </location>
</feature>
<dbReference type="InterPro" id="IPR025447">
    <property type="entry name" value="DUF4192"/>
</dbReference>
<sequence length="310" mass="34301">MHTTGPADATTADQDVLASTPTCHAIADFYDEHDIHPRWVGSLQGHADPESLRTTTSGRTLLEATDPETFTAAVTDLFDVWADKDDGLRYPPSDGWPWPWQDLRHADWVYTFDGHRVWVVTDRATVGIITPTALVPDPKDVLTRRVELLDDLHRRTDPTAEDRPAAPERPSPRRSRFDLIHEHVLHAGDRTRPLTDHEVADLAFALTNPLVRDACLSFALGEHAAHAESLWTELSRTSPAPERAEPIALLAAYAYLRGDLDLAAAAIGLAERSSPGHRLGELLGTALRNDIDPAALRRMAQRSQELIAEL</sequence>
<dbReference type="RefSeq" id="WP_184928717.1">
    <property type="nucleotide sequence ID" value="NZ_JACHMO010000001.1"/>
</dbReference>
<organism evidence="2 3">
    <name type="scientific">Saccharothrix ecbatanensis</name>
    <dbReference type="NCBI Taxonomy" id="1105145"/>
    <lineage>
        <taxon>Bacteria</taxon>
        <taxon>Bacillati</taxon>
        <taxon>Actinomycetota</taxon>
        <taxon>Actinomycetes</taxon>
        <taxon>Pseudonocardiales</taxon>
        <taxon>Pseudonocardiaceae</taxon>
        <taxon>Saccharothrix</taxon>
    </lineage>
</organism>
<dbReference type="EMBL" id="JACHMO010000001">
    <property type="protein sequence ID" value="MBB5808873.1"/>
    <property type="molecule type" value="Genomic_DNA"/>
</dbReference>
<reference evidence="2 3" key="1">
    <citation type="submission" date="2020-08" db="EMBL/GenBank/DDBJ databases">
        <title>Sequencing the genomes of 1000 actinobacteria strains.</title>
        <authorList>
            <person name="Klenk H.-P."/>
        </authorList>
    </citation>
    <scope>NUCLEOTIDE SEQUENCE [LARGE SCALE GENOMIC DNA]</scope>
    <source>
        <strain evidence="2 3">DSM 45486</strain>
    </source>
</reference>
<proteinExistence type="predicted"/>
<name>A0A7W9M6A9_9PSEU</name>
<accession>A0A7W9M6A9</accession>
<feature type="region of interest" description="Disordered" evidence="1">
    <location>
        <begin position="153"/>
        <end position="173"/>
    </location>
</feature>
<comment type="caution">
    <text evidence="2">The sequence shown here is derived from an EMBL/GenBank/DDBJ whole genome shotgun (WGS) entry which is preliminary data.</text>
</comment>
<evidence type="ECO:0000256" key="1">
    <source>
        <dbReference type="SAM" id="MobiDB-lite"/>
    </source>
</evidence>